<dbReference type="CDD" id="cd11326">
    <property type="entry name" value="AmyAc_Glg_debranch"/>
    <property type="match status" value="1"/>
</dbReference>
<evidence type="ECO:0000256" key="1">
    <source>
        <dbReference type="ARBA" id="ARBA00008061"/>
    </source>
</evidence>
<dbReference type="NCBIfam" id="TIGR02100">
    <property type="entry name" value="glgX_debranch"/>
    <property type="match status" value="1"/>
</dbReference>
<comment type="caution">
    <text evidence="6">The sequence shown here is derived from an EMBL/GenBank/DDBJ whole genome shotgun (WGS) entry which is preliminary data.</text>
</comment>
<keyword evidence="3" id="KW-0326">Glycosidase</keyword>
<feature type="region of interest" description="Disordered" evidence="4">
    <location>
        <begin position="462"/>
        <end position="488"/>
    </location>
</feature>
<dbReference type="GO" id="GO:0005980">
    <property type="term" value="P:glycogen catabolic process"/>
    <property type="evidence" value="ECO:0007669"/>
    <property type="project" value="InterPro"/>
</dbReference>
<reference evidence="6 7" key="2">
    <citation type="submission" date="2020-06" db="EMBL/GenBank/DDBJ databases">
        <title>Antribacter stalactiti gen. nov., sp. nov., a new member of the family Nacardiaceae isolated from a cave.</title>
        <authorList>
            <person name="Kim I.S."/>
        </authorList>
    </citation>
    <scope>NUCLEOTIDE SEQUENCE [LARGE SCALE GENOMIC DNA]</scope>
    <source>
        <strain evidence="6 7">YC2-7</strain>
    </source>
</reference>
<reference evidence="6 7" key="1">
    <citation type="submission" date="2019-05" db="EMBL/GenBank/DDBJ databases">
        <authorList>
            <person name="Lee S.D."/>
        </authorList>
    </citation>
    <scope>NUCLEOTIDE SEQUENCE [LARGE SCALE GENOMIC DNA]</scope>
    <source>
        <strain evidence="6 7">YC2-7</strain>
    </source>
</reference>
<protein>
    <submittedName>
        <fullName evidence="6">Glycogen debranching protein GlgX</fullName>
    </submittedName>
</protein>
<dbReference type="SMART" id="SM00642">
    <property type="entry name" value="Aamy"/>
    <property type="match status" value="1"/>
</dbReference>
<comment type="similarity">
    <text evidence="1">Belongs to the glycosyl hydrolase 13 family.</text>
</comment>
<proteinExistence type="inferred from homology"/>
<organism evidence="6 7">
    <name type="scientific">Antrihabitans stalactiti</name>
    <dbReference type="NCBI Taxonomy" id="2584121"/>
    <lineage>
        <taxon>Bacteria</taxon>
        <taxon>Bacillati</taxon>
        <taxon>Actinomycetota</taxon>
        <taxon>Actinomycetes</taxon>
        <taxon>Mycobacteriales</taxon>
        <taxon>Nocardiaceae</taxon>
        <taxon>Antrihabitans</taxon>
    </lineage>
</organism>
<keyword evidence="2" id="KW-0378">Hydrolase</keyword>
<dbReference type="InterPro" id="IPR013780">
    <property type="entry name" value="Glyco_hydro_b"/>
</dbReference>
<dbReference type="Gene3D" id="3.20.20.80">
    <property type="entry name" value="Glycosidases"/>
    <property type="match status" value="1"/>
</dbReference>
<dbReference type="CDD" id="cd02856">
    <property type="entry name" value="E_set_GDE_Isoamylase_N"/>
    <property type="match status" value="1"/>
</dbReference>
<sequence length="710" mass="76456">MGFVSLTRAESPFPLGASTVGVGTHFSVHAPDADRVQLCLIDAGGEVRIDLEQQTYGLWHGIVDGVGAGQRYGYRVGGRWDPRRGYRMNPKKLLIDPYARQLAGELGDAEALLGYADDPFGAPSDIDSLGHVPLSVVTATLPLNDGPRLETPWEDTVIQELHVGAYTARHPDVRPEHRGTYLGLASEPVVEHLQRLGITAVELLPVQAFLTEPAVRARGMRNHWGYSTGAYFAPLARYATTPGREIAEFRAMVDALHAAGIEVILDVVYNHTCEFGIAGPTVSWRGFDAPGYYQLTDDGADIDLTGCGNTVDCYSPVVVGMVCDSLRYWATDMGVDGFRFDLTPALARDAGGPFDPRAPLLTAITADPILQRRKLIAEPWDATKAGYQVGNFGPLWSEWNDRYRDDVRRFWIGETGIRQFASRIAGSADIFHRRTPLASINFVTAHDGFTMADLVSYSSKHNDANGENSNDGAGHNFSVNHGVEGPTDDPGVVEARARHVRALLATLLLSTGVPMLLAGDEQGHSQSGNNNAYCVPADAAAADAWAVDWPSADEALIVFVARLTELRRSAPALRQPEFFEGRATPTGHPDLVWFGGDGIELDHDGWHDNSRTTLQAWIDGSDVRTGGVPGSDSSWLLVFHSGTATGVTLAGPDWFAGKITPAFDSTTADGLPTDVTPNKPGSTIAVTGPTVLAFRAPNPGRNPDTNGMNS</sequence>
<dbReference type="Proteomes" id="UP000535543">
    <property type="component" value="Unassembled WGS sequence"/>
</dbReference>
<dbReference type="SUPFAM" id="SSF51011">
    <property type="entry name" value="Glycosyl hydrolase domain"/>
    <property type="match status" value="1"/>
</dbReference>
<evidence type="ECO:0000256" key="4">
    <source>
        <dbReference type="SAM" id="MobiDB-lite"/>
    </source>
</evidence>
<gene>
    <name evidence="6" type="primary">glgX</name>
    <name evidence="6" type="ORF">FGL95_05325</name>
</gene>
<dbReference type="InterPro" id="IPR044505">
    <property type="entry name" value="GlgX_Isoamylase_N_E_set"/>
</dbReference>
<keyword evidence="7" id="KW-1185">Reference proteome</keyword>
<dbReference type="SUPFAM" id="SSF81296">
    <property type="entry name" value="E set domains"/>
    <property type="match status" value="1"/>
</dbReference>
<feature type="domain" description="Glycosyl hydrolase family 13 catalytic" evidence="5">
    <location>
        <begin position="164"/>
        <end position="567"/>
    </location>
</feature>
<dbReference type="AlphaFoldDB" id="A0A848K7X8"/>
<evidence type="ECO:0000313" key="7">
    <source>
        <dbReference type="Proteomes" id="UP000535543"/>
    </source>
</evidence>
<dbReference type="InterPro" id="IPR004193">
    <property type="entry name" value="Glyco_hydro_13_N"/>
</dbReference>
<evidence type="ECO:0000256" key="2">
    <source>
        <dbReference type="ARBA" id="ARBA00022801"/>
    </source>
</evidence>
<dbReference type="InterPro" id="IPR011837">
    <property type="entry name" value="Glycogen_debranch_GlgX"/>
</dbReference>
<evidence type="ECO:0000256" key="3">
    <source>
        <dbReference type="ARBA" id="ARBA00023295"/>
    </source>
</evidence>
<evidence type="ECO:0000259" key="5">
    <source>
        <dbReference type="SMART" id="SM00642"/>
    </source>
</evidence>
<dbReference type="Gene3D" id="2.60.40.1180">
    <property type="entry name" value="Golgi alpha-mannosidase II"/>
    <property type="match status" value="1"/>
</dbReference>
<dbReference type="SUPFAM" id="SSF51445">
    <property type="entry name" value="(Trans)glycosidases"/>
    <property type="match status" value="1"/>
</dbReference>
<dbReference type="InterPro" id="IPR006047">
    <property type="entry name" value="GH13_cat_dom"/>
</dbReference>
<dbReference type="Gene3D" id="2.60.40.10">
    <property type="entry name" value="Immunoglobulins"/>
    <property type="match status" value="1"/>
</dbReference>
<evidence type="ECO:0000313" key="6">
    <source>
        <dbReference type="EMBL" id="NMN94459.1"/>
    </source>
</evidence>
<accession>A0A848K7X8</accession>
<dbReference type="InterPro" id="IPR017853">
    <property type="entry name" value="GH"/>
</dbReference>
<dbReference type="PANTHER" id="PTHR43002">
    <property type="entry name" value="GLYCOGEN DEBRANCHING ENZYME"/>
    <property type="match status" value="1"/>
</dbReference>
<dbReference type="EMBL" id="VCQU01000001">
    <property type="protein sequence ID" value="NMN94459.1"/>
    <property type="molecule type" value="Genomic_DNA"/>
</dbReference>
<name>A0A848K7X8_9NOCA</name>
<dbReference type="InterPro" id="IPR013783">
    <property type="entry name" value="Ig-like_fold"/>
</dbReference>
<dbReference type="GO" id="GO:0004135">
    <property type="term" value="F:amylo-alpha-1,6-glucosidase activity"/>
    <property type="evidence" value="ECO:0007669"/>
    <property type="project" value="InterPro"/>
</dbReference>
<dbReference type="InterPro" id="IPR014756">
    <property type="entry name" value="Ig_E-set"/>
</dbReference>
<dbReference type="Pfam" id="PF02922">
    <property type="entry name" value="CBM_48"/>
    <property type="match status" value="1"/>
</dbReference>